<evidence type="ECO:0000313" key="3">
    <source>
        <dbReference type="Proteomes" id="UP001634394"/>
    </source>
</evidence>
<accession>A0ABD3WF80</accession>
<evidence type="ECO:0000313" key="2">
    <source>
        <dbReference type="EMBL" id="KAL3872597.1"/>
    </source>
</evidence>
<feature type="compositionally biased region" description="Polar residues" evidence="1">
    <location>
        <begin position="1"/>
        <end position="12"/>
    </location>
</feature>
<dbReference type="EMBL" id="JBJQND010000006">
    <property type="protein sequence ID" value="KAL3872597.1"/>
    <property type="molecule type" value="Genomic_DNA"/>
</dbReference>
<sequence length="56" mass="6820">MANPYHTSQNKTRQVRKEKPRRDRQASTRLDNLVSSRQVETRQYNIVQYRTREVKT</sequence>
<feature type="compositionally biased region" description="Basic and acidic residues" evidence="1">
    <location>
        <begin position="15"/>
        <end position="26"/>
    </location>
</feature>
<dbReference type="Proteomes" id="UP001634394">
    <property type="component" value="Unassembled WGS sequence"/>
</dbReference>
<feature type="non-terminal residue" evidence="2">
    <location>
        <position position="56"/>
    </location>
</feature>
<comment type="caution">
    <text evidence="2">The sequence shown here is derived from an EMBL/GenBank/DDBJ whole genome shotgun (WGS) entry which is preliminary data.</text>
</comment>
<name>A0ABD3WF80_SINWO</name>
<dbReference type="AlphaFoldDB" id="A0ABD3WF80"/>
<reference evidence="2 3" key="1">
    <citation type="submission" date="2024-11" db="EMBL/GenBank/DDBJ databases">
        <title>Chromosome-level genome assembly of the freshwater bivalve Anodonta woodiana.</title>
        <authorList>
            <person name="Chen X."/>
        </authorList>
    </citation>
    <scope>NUCLEOTIDE SEQUENCE [LARGE SCALE GENOMIC DNA]</scope>
    <source>
        <strain evidence="2">MN2024</strain>
        <tissue evidence="2">Gills</tissue>
    </source>
</reference>
<gene>
    <name evidence="2" type="ORF">ACJMK2_035812</name>
</gene>
<evidence type="ECO:0000256" key="1">
    <source>
        <dbReference type="SAM" id="MobiDB-lite"/>
    </source>
</evidence>
<keyword evidence="3" id="KW-1185">Reference proteome</keyword>
<proteinExistence type="predicted"/>
<protein>
    <submittedName>
        <fullName evidence="2">Uncharacterized protein</fullName>
    </submittedName>
</protein>
<organism evidence="2 3">
    <name type="scientific">Sinanodonta woodiana</name>
    <name type="common">Chinese pond mussel</name>
    <name type="synonym">Anodonta woodiana</name>
    <dbReference type="NCBI Taxonomy" id="1069815"/>
    <lineage>
        <taxon>Eukaryota</taxon>
        <taxon>Metazoa</taxon>
        <taxon>Spiralia</taxon>
        <taxon>Lophotrochozoa</taxon>
        <taxon>Mollusca</taxon>
        <taxon>Bivalvia</taxon>
        <taxon>Autobranchia</taxon>
        <taxon>Heteroconchia</taxon>
        <taxon>Palaeoheterodonta</taxon>
        <taxon>Unionida</taxon>
        <taxon>Unionoidea</taxon>
        <taxon>Unionidae</taxon>
        <taxon>Unioninae</taxon>
        <taxon>Sinanodonta</taxon>
    </lineage>
</organism>
<feature type="region of interest" description="Disordered" evidence="1">
    <location>
        <begin position="1"/>
        <end position="29"/>
    </location>
</feature>